<evidence type="ECO:0000256" key="2">
    <source>
        <dbReference type="ARBA" id="ARBA00047806"/>
    </source>
</evidence>
<evidence type="ECO:0000313" key="7">
    <source>
        <dbReference type="Proteomes" id="UP000529637"/>
    </source>
</evidence>
<dbReference type="GO" id="GO:0008113">
    <property type="term" value="F:peptide-methionine (S)-S-oxide reductase activity"/>
    <property type="evidence" value="ECO:0007669"/>
    <property type="project" value="UniProtKB-UniRule"/>
</dbReference>
<comment type="catalytic activity">
    <reaction evidence="3 4">
        <text>[thioredoxin]-disulfide + L-methionine + H2O = L-methionine (S)-S-oxide + [thioredoxin]-dithiol</text>
        <dbReference type="Rhea" id="RHEA:19993"/>
        <dbReference type="Rhea" id="RHEA-COMP:10698"/>
        <dbReference type="Rhea" id="RHEA-COMP:10700"/>
        <dbReference type="ChEBI" id="CHEBI:15377"/>
        <dbReference type="ChEBI" id="CHEBI:29950"/>
        <dbReference type="ChEBI" id="CHEBI:50058"/>
        <dbReference type="ChEBI" id="CHEBI:57844"/>
        <dbReference type="ChEBI" id="CHEBI:58772"/>
        <dbReference type="EC" id="1.8.4.11"/>
    </reaction>
</comment>
<dbReference type="InterPro" id="IPR036509">
    <property type="entry name" value="Met_Sox_Rdtase_MsrA_sf"/>
</dbReference>
<feature type="active site" evidence="4">
    <location>
        <position position="75"/>
    </location>
</feature>
<dbReference type="NCBIfam" id="TIGR00401">
    <property type="entry name" value="msrA"/>
    <property type="match status" value="1"/>
</dbReference>
<evidence type="ECO:0000313" key="6">
    <source>
        <dbReference type="EMBL" id="NUZ05719.1"/>
    </source>
</evidence>
<proteinExistence type="inferred from homology"/>
<reference evidence="6 7" key="1">
    <citation type="submission" date="2020-06" db="EMBL/GenBank/DDBJ databases">
        <title>Schlegella sp. ID0723 isolated from air conditioner.</title>
        <authorList>
            <person name="Kim D.Y."/>
            <person name="Kim D.-U."/>
        </authorList>
    </citation>
    <scope>NUCLEOTIDE SEQUENCE [LARGE SCALE GENOMIC DNA]</scope>
    <source>
        <strain evidence="6 7">ID0723</strain>
    </source>
</reference>
<dbReference type="SUPFAM" id="SSF55068">
    <property type="entry name" value="Peptide methionine sulfoxide reductase"/>
    <property type="match status" value="1"/>
</dbReference>
<comment type="function">
    <text evidence="4">Has an important function as a repair enzyme for proteins that have been inactivated by oxidation. Catalyzes the reversible oxidation-reduction of methionine sulfoxide in proteins to methionine.</text>
</comment>
<keyword evidence="1 4" id="KW-0560">Oxidoreductase</keyword>
<evidence type="ECO:0000256" key="3">
    <source>
        <dbReference type="ARBA" id="ARBA00048782"/>
    </source>
</evidence>
<dbReference type="HAMAP" id="MF_01401">
    <property type="entry name" value="MsrA"/>
    <property type="match status" value="1"/>
</dbReference>
<dbReference type="AlphaFoldDB" id="A0A7Y6TW35"/>
<dbReference type="EC" id="1.8.4.11" evidence="4"/>
<evidence type="ECO:0000259" key="5">
    <source>
        <dbReference type="Pfam" id="PF01625"/>
    </source>
</evidence>
<name>A0A7Y6TW35_9BURK</name>
<keyword evidence="7" id="KW-1185">Reference proteome</keyword>
<accession>A0A7Y6TW35</accession>
<dbReference type="Proteomes" id="UP000529637">
    <property type="component" value="Unassembled WGS sequence"/>
</dbReference>
<gene>
    <name evidence="4 6" type="primary">msrA</name>
    <name evidence="6" type="ORF">HQN59_08075</name>
</gene>
<comment type="similarity">
    <text evidence="4">Belongs to the MsrA Met sulfoxide reductase family.</text>
</comment>
<evidence type="ECO:0000256" key="1">
    <source>
        <dbReference type="ARBA" id="ARBA00023002"/>
    </source>
</evidence>
<comment type="catalytic activity">
    <reaction evidence="2 4">
        <text>L-methionyl-[protein] + [thioredoxin]-disulfide + H2O = L-methionyl-(S)-S-oxide-[protein] + [thioredoxin]-dithiol</text>
        <dbReference type="Rhea" id="RHEA:14217"/>
        <dbReference type="Rhea" id="RHEA-COMP:10698"/>
        <dbReference type="Rhea" id="RHEA-COMP:10700"/>
        <dbReference type="Rhea" id="RHEA-COMP:12313"/>
        <dbReference type="Rhea" id="RHEA-COMP:12315"/>
        <dbReference type="ChEBI" id="CHEBI:15377"/>
        <dbReference type="ChEBI" id="CHEBI:16044"/>
        <dbReference type="ChEBI" id="CHEBI:29950"/>
        <dbReference type="ChEBI" id="CHEBI:44120"/>
        <dbReference type="ChEBI" id="CHEBI:50058"/>
        <dbReference type="EC" id="1.8.4.11"/>
    </reaction>
</comment>
<protein>
    <recommendedName>
        <fullName evidence="4">Peptide methionine sulfoxide reductase MsrA</fullName>
        <shortName evidence="4">Protein-methionine-S-oxide reductase</shortName>
        <ecNumber evidence="4">1.8.4.11</ecNumber>
    </recommendedName>
    <alternativeName>
        <fullName evidence="4">Peptide-methionine (S)-S-oxide reductase</fullName>
        <shortName evidence="4">Peptide Met(O) reductase</shortName>
    </alternativeName>
</protein>
<comment type="caution">
    <text evidence="6">The sequence shown here is derived from an EMBL/GenBank/DDBJ whole genome shotgun (WGS) entry which is preliminary data.</text>
</comment>
<dbReference type="EMBL" id="JABWMJ010000003">
    <property type="protein sequence ID" value="NUZ05719.1"/>
    <property type="molecule type" value="Genomic_DNA"/>
</dbReference>
<dbReference type="Gene3D" id="3.30.1060.10">
    <property type="entry name" value="Peptide methionine sulphoxide reductase MsrA"/>
    <property type="match status" value="1"/>
</dbReference>
<dbReference type="RefSeq" id="WP_176067944.1">
    <property type="nucleotide sequence ID" value="NZ_JABWMJ010000003.1"/>
</dbReference>
<dbReference type="InterPro" id="IPR002569">
    <property type="entry name" value="Met_Sox_Rdtase_MsrA_dom"/>
</dbReference>
<dbReference type="PROSITE" id="PS51318">
    <property type="entry name" value="TAT"/>
    <property type="match status" value="1"/>
</dbReference>
<dbReference type="Pfam" id="PF01625">
    <property type="entry name" value="PMSR"/>
    <property type="match status" value="1"/>
</dbReference>
<feature type="domain" description="Peptide methionine sulphoxide reductase MsrA" evidence="5">
    <location>
        <begin position="69"/>
        <end position="220"/>
    </location>
</feature>
<dbReference type="PANTHER" id="PTHR43774">
    <property type="entry name" value="PEPTIDE METHIONINE SULFOXIDE REDUCTASE"/>
    <property type="match status" value="1"/>
</dbReference>
<sequence>MNETHPEAPVAAGRRLILRGLVGATVLLAGASLLHLPTSQAGETGEAAVKIAPPAFDAADAAGTQRAVAVFAGGCFWGVQAVFQHTDGVLQAVSGYAGGNQQSAKYPLVSSGMTEHAEAVQVTYDPRKVSYGKLLQIFFSVIHDPTQLNRQGPDTGPQYRSAIFVANPQQKQVAERYIAQLDAARAWPAKIVTSLEPLKGFYAAEAYHQDYATLHPTQPYIARFDRPKIENMRTMFPELFRKDPVLVNAAGALASKS</sequence>
<dbReference type="InterPro" id="IPR006311">
    <property type="entry name" value="TAT_signal"/>
</dbReference>
<organism evidence="6 7">
    <name type="scientific">Piscinibacter koreensis</name>
    <dbReference type="NCBI Taxonomy" id="2742824"/>
    <lineage>
        <taxon>Bacteria</taxon>
        <taxon>Pseudomonadati</taxon>
        <taxon>Pseudomonadota</taxon>
        <taxon>Betaproteobacteria</taxon>
        <taxon>Burkholderiales</taxon>
        <taxon>Sphaerotilaceae</taxon>
        <taxon>Piscinibacter</taxon>
    </lineage>
</organism>
<evidence type="ECO:0000256" key="4">
    <source>
        <dbReference type="HAMAP-Rule" id="MF_01401"/>
    </source>
</evidence>
<dbReference type="PANTHER" id="PTHR43774:SF1">
    <property type="entry name" value="PEPTIDE METHIONINE SULFOXIDE REDUCTASE MSRA 2"/>
    <property type="match status" value="1"/>
</dbReference>